<evidence type="ECO:0000313" key="2">
    <source>
        <dbReference type="Proteomes" id="UP001145114"/>
    </source>
</evidence>
<comment type="caution">
    <text evidence="1">The sequence shown here is derived from an EMBL/GenBank/DDBJ whole genome shotgun (WGS) entry which is preliminary data.</text>
</comment>
<sequence length="177" mass="20656">MRDIMLRDPEGRQILKERPLVQFTPSEYEGLGKKSPDSFGYAYYHSMRSQGISWETRTKVQYVDDEELAYMMTRHRQIHDFYHTLLGLKIKILDELTLKCFEFAQTGLPVGMLAGLFGSLRLPPDQKLAFYTVYAPWAVRSGAQARPLFNVFWEKHWDTPIVELRRQLNVSLPPDLS</sequence>
<evidence type="ECO:0000313" key="1">
    <source>
        <dbReference type="EMBL" id="KAJ1678693.1"/>
    </source>
</evidence>
<reference evidence="1" key="1">
    <citation type="submission" date="2022-06" db="EMBL/GenBank/DDBJ databases">
        <title>Phylogenomic reconstructions and comparative analyses of Kickxellomycotina fungi.</title>
        <authorList>
            <person name="Reynolds N.K."/>
            <person name="Stajich J.E."/>
            <person name="Barry K."/>
            <person name="Grigoriev I.V."/>
            <person name="Crous P."/>
            <person name="Smith M.E."/>
        </authorList>
    </citation>
    <scope>NUCLEOTIDE SEQUENCE</scope>
    <source>
        <strain evidence="1">RSA 2271</strain>
    </source>
</reference>
<protein>
    <submittedName>
        <fullName evidence="1">Ubiquinone biosynthesis protein</fullName>
    </submittedName>
</protein>
<name>A0ACC1HSE8_9FUNG</name>
<proteinExistence type="predicted"/>
<dbReference type="EMBL" id="JAMZIH010000934">
    <property type="protein sequence ID" value="KAJ1678693.1"/>
    <property type="molecule type" value="Genomic_DNA"/>
</dbReference>
<keyword evidence="2" id="KW-1185">Reference proteome</keyword>
<gene>
    <name evidence="1" type="primary">COQ4</name>
    <name evidence="1" type="ORF">EV182_003541</name>
</gene>
<organism evidence="1 2">
    <name type="scientific">Spiromyces aspiralis</name>
    <dbReference type="NCBI Taxonomy" id="68401"/>
    <lineage>
        <taxon>Eukaryota</taxon>
        <taxon>Fungi</taxon>
        <taxon>Fungi incertae sedis</taxon>
        <taxon>Zoopagomycota</taxon>
        <taxon>Kickxellomycotina</taxon>
        <taxon>Kickxellomycetes</taxon>
        <taxon>Kickxellales</taxon>
        <taxon>Kickxellaceae</taxon>
        <taxon>Spiromyces</taxon>
    </lineage>
</organism>
<keyword evidence="1" id="KW-0830">Ubiquinone</keyword>
<dbReference type="Proteomes" id="UP001145114">
    <property type="component" value="Unassembled WGS sequence"/>
</dbReference>
<accession>A0ACC1HSE8</accession>